<protein>
    <recommendedName>
        <fullName evidence="1">Endonuclease/exonuclease/phosphatase domain-containing protein</fullName>
    </recommendedName>
</protein>
<feature type="domain" description="Endonuclease/exonuclease/phosphatase" evidence="1">
    <location>
        <begin position="22"/>
        <end position="83"/>
    </location>
</feature>
<proteinExistence type="predicted"/>
<sequence>MLENRDNEGLQEIKNRVSMNVMTFNIWRGSTSLEKVAEAIRTAKADIVGIQEADGQLPALVQRLNYSYDEGHSILSRYPLHSAEHEELEVALERVVALSNVHLSHEPYGPYDIRDGLDVKAAAGNEE</sequence>
<dbReference type="InterPro" id="IPR005135">
    <property type="entry name" value="Endo/exonuclease/phosphatase"/>
</dbReference>
<reference evidence="2 3" key="1">
    <citation type="submission" date="2020-05" db="EMBL/GenBank/DDBJ databases">
        <title>Whole genome sequencing and identification of novel metabolites from Paenibacillus alvei strain JR949.</title>
        <authorList>
            <person name="Rajendhran J."/>
            <person name="Sree Pranav P."/>
            <person name="Mahalakshmi B."/>
            <person name="Karthikeyan R."/>
        </authorList>
    </citation>
    <scope>NUCLEOTIDE SEQUENCE [LARGE SCALE GENOMIC DNA]</scope>
    <source>
        <strain evidence="2 3">JR949</strain>
    </source>
</reference>
<dbReference type="AlphaFoldDB" id="A0AAP7DIE9"/>
<dbReference type="Proteomes" id="UP000552038">
    <property type="component" value="Unassembled WGS sequence"/>
</dbReference>
<dbReference type="GO" id="GO:0003824">
    <property type="term" value="F:catalytic activity"/>
    <property type="evidence" value="ECO:0007669"/>
    <property type="project" value="InterPro"/>
</dbReference>
<comment type="caution">
    <text evidence="2">The sequence shown here is derived from an EMBL/GenBank/DDBJ whole genome shotgun (WGS) entry which is preliminary data.</text>
</comment>
<evidence type="ECO:0000313" key="3">
    <source>
        <dbReference type="Proteomes" id="UP000552038"/>
    </source>
</evidence>
<dbReference type="Pfam" id="PF03372">
    <property type="entry name" value="Exo_endo_phos"/>
    <property type="match status" value="1"/>
</dbReference>
<dbReference type="Gene3D" id="3.60.10.10">
    <property type="entry name" value="Endonuclease/exonuclease/phosphatase"/>
    <property type="match status" value="1"/>
</dbReference>
<organism evidence="2 3">
    <name type="scientific">Paenibacillus alvei</name>
    <name type="common">Bacillus alvei</name>
    <dbReference type="NCBI Taxonomy" id="44250"/>
    <lineage>
        <taxon>Bacteria</taxon>
        <taxon>Bacillati</taxon>
        <taxon>Bacillota</taxon>
        <taxon>Bacilli</taxon>
        <taxon>Bacillales</taxon>
        <taxon>Paenibacillaceae</taxon>
        <taxon>Paenibacillus</taxon>
    </lineage>
</organism>
<dbReference type="SUPFAM" id="SSF56219">
    <property type="entry name" value="DNase I-like"/>
    <property type="match status" value="1"/>
</dbReference>
<evidence type="ECO:0000259" key="1">
    <source>
        <dbReference type="Pfam" id="PF03372"/>
    </source>
</evidence>
<accession>A0AAP7DIE9</accession>
<gene>
    <name evidence="2" type="ORF">HMI46_09700</name>
</gene>
<dbReference type="EMBL" id="JABFOR010000009">
    <property type="protein sequence ID" value="NOJ70825.1"/>
    <property type="molecule type" value="Genomic_DNA"/>
</dbReference>
<name>A0AAP7DIE9_PAEAL</name>
<evidence type="ECO:0000313" key="2">
    <source>
        <dbReference type="EMBL" id="NOJ70825.1"/>
    </source>
</evidence>
<dbReference type="RefSeq" id="WP_171416378.1">
    <property type="nucleotide sequence ID" value="NZ_JABFOR010000009.1"/>
</dbReference>
<dbReference type="InterPro" id="IPR036691">
    <property type="entry name" value="Endo/exonu/phosph_ase_sf"/>
</dbReference>